<evidence type="ECO:0000313" key="4">
    <source>
        <dbReference type="EMBL" id="KAJ3214274.1"/>
    </source>
</evidence>
<feature type="chain" id="PRO_5042125705" evidence="3">
    <location>
        <begin position="19"/>
        <end position="1748"/>
    </location>
</feature>
<keyword evidence="5" id="KW-1185">Reference proteome</keyword>
<feature type="region of interest" description="Disordered" evidence="2">
    <location>
        <begin position="1107"/>
        <end position="1157"/>
    </location>
</feature>
<accession>A0AAD5XWP4</accession>
<evidence type="ECO:0000256" key="1">
    <source>
        <dbReference type="SAM" id="Coils"/>
    </source>
</evidence>
<comment type="caution">
    <text evidence="4">The sequence shown here is derived from an EMBL/GenBank/DDBJ whole genome shotgun (WGS) entry which is preliminary data.</text>
</comment>
<feature type="compositionally biased region" description="Low complexity" evidence="2">
    <location>
        <begin position="796"/>
        <end position="824"/>
    </location>
</feature>
<name>A0AAD5XWP4_9FUNG</name>
<organism evidence="4 5">
    <name type="scientific">Clydaea vesicula</name>
    <dbReference type="NCBI Taxonomy" id="447962"/>
    <lineage>
        <taxon>Eukaryota</taxon>
        <taxon>Fungi</taxon>
        <taxon>Fungi incertae sedis</taxon>
        <taxon>Chytridiomycota</taxon>
        <taxon>Chytridiomycota incertae sedis</taxon>
        <taxon>Chytridiomycetes</taxon>
        <taxon>Lobulomycetales</taxon>
        <taxon>Lobulomycetaceae</taxon>
        <taxon>Clydaea</taxon>
    </lineage>
</organism>
<evidence type="ECO:0000256" key="2">
    <source>
        <dbReference type="SAM" id="MobiDB-lite"/>
    </source>
</evidence>
<dbReference type="Proteomes" id="UP001211065">
    <property type="component" value="Unassembled WGS sequence"/>
</dbReference>
<feature type="compositionally biased region" description="Polar residues" evidence="2">
    <location>
        <begin position="1018"/>
        <end position="1029"/>
    </location>
</feature>
<dbReference type="InterPro" id="IPR032048">
    <property type="entry name" value="TGase_elicitor"/>
</dbReference>
<evidence type="ECO:0000313" key="5">
    <source>
        <dbReference type="Proteomes" id="UP001211065"/>
    </source>
</evidence>
<dbReference type="EMBL" id="JADGJW010000635">
    <property type="protein sequence ID" value="KAJ3214274.1"/>
    <property type="molecule type" value="Genomic_DNA"/>
</dbReference>
<reference evidence="4" key="1">
    <citation type="submission" date="2020-05" db="EMBL/GenBank/DDBJ databases">
        <title>Phylogenomic resolution of chytrid fungi.</title>
        <authorList>
            <person name="Stajich J.E."/>
            <person name="Amses K."/>
            <person name="Simmons R."/>
            <person name="Seto K."/>
            <person name="Myers J."/>
            <person name="Bonds A."/>
            <person name="Quandt C.A."/>
            <person name="Barry K."/>
            <person name="Liu P."/>
            <person name="Grigoriev I."/>
            <person name="Longcore J.E."/>
            <person name="James T.Y."/>
        </authorList>
    </citation>
    <scope>NUCLEOTIDE SEQUENCE</scope>
    <source>
        <strain evidence="4">JEL0476</strain>
    </source>
</reference>
<keyword evidence="1" id="KW-0175">Coiled coil</keyword>
<gene>
    <name evidence="4" type="ORF">HK099_006948</name>
</gene>
<feature type="region of interest" description="Disordered" evidence="2">
    <location>
        <begin position="1016"/>
        <end position="1035"/>
    </location>
</feature>
<feature type="region of interest" description="Disordered" evidence="2">
    <location>
        <begin position="523"/>
        <end position="542"/>
    </location>
</feature>
<dbReference type="Pfam" id="PF16683">
    <property type="entry name" value="TGase_elicitor"/>
    <property type="match status" value="1"/>
</dbReference>
<feature type="region of interest" description="Disordered" evidence="2">
    <location>
        <begin position="786"/>
        <end position="824"/>
    </location>
</feature>
<keyword evidence="3" id="KW-0732">Signal</keyword>
<sequence length="1748" mass="197412">MKLVPLIASLSFTSQLLSSPTSLQDVLKNIKKNLDVAKTDKSAPFPGRGFSDNAGDDIDGELDLTWQEGVKLLQDVIDTPFELNPDKLPKKGSCENLPWPSDFFPVMRDGINSHFNDKNNISATVKYARAFDMNEKELEDIVSAAAGIDRQVTLGRTCKEDSDCTEYKDLSVCAKRFDSETGRNETLGECIPFWFGLCHAWTPSSIMEPEPQCPVTLNGTEFGIMDIKALLIQSYDATNFSTVFTGRRCMDTSGIKGAPALDEFGRFNDSDCKDMSPHFFHLAMSNMVGIHGKSFIIDITADIQVWNQPIAGYEILSEKSLTKQEALDAVFPGIPMEETGFNENATSFTQFEMKFEYITEATSSKPLVSTGLVNQFMVPLTVNYVLSTDKDGDIVGSEWIGSSKVNHPDFLWLPTSAPAEDSKSAGIQYSNVKLLSQMSQECLELFDETETLLRPSTTPNKSLRNVNLSSVAIDSPLEYKIPDLNSIKNNGFEFPLYCQENFENQENFSFDIETKDNHFNKEESFSSDLQLDTPPIRKSPRLLNNSQKFENDNKKVLKLKNSRDSMRSPSVSKEVTHISQFAKSPRKQVKPGRDSIAPFFEMKSPISPTRSSLRYISSNMTNLANNDDEDDEDMSLTQSTNENVSLLEPSIDFGSVFGDFDQIVDGTSKKLSDLVVKDNVEESEEDDAMDLTDVFIRTRLSTSKSKKRISLFSESKESESDMDLTDSNINVNVPGEYNLTKLEDDGSSSNEDDDKQSTDTFDGKKFKNILKDCVLVNQNISKEVEEEAEEAEEFTQRSNSQGNSFSNSQQTTTNSNNSQHTYSQVSSVDLLGETSISTEYLNGEINIELNMEANKEIIKKNIEINSNTATYNDQNSECGPSPKRIKINNNLQTIINATVDEELVIDITFDDQNPANKNSHSAGTRMEDLKWNIENENVTPKKKIIPKEKLLLIAPPIINLKPPTPGRLLQNSVTKRRTTINPGPRLTNFLSQQQELKTNRRNTLGSNEKKIKLEMDPTTASLSEGSNNEVDYEKTTPRKQMVNIPKSEITPEVNGNNEETLFTPKSVKDSNSKFNFTPTKKLSSKFFSPSKIPSPVKKISSNSRDIKLTPKNSHLRKEVEFSPLQKSTAKKEKTKDVVTAKGKNDQKKKPEKSNISKMLAEGDSVDKYLDQCTKIVNNSGRLNDAAEVFDINQADSPFKKSTLTKRDIDPYNSSNQINDNESLNDVISPFENSKIAKLNPINGESSLINPKKFGYYNSALSSNIENDELNFSPFKKSTLIKRDDSFVISSQCKINSSEGTPRKQPNSLQCKVGQTIGQDSEINDDLMDEKPINLHFDDDEMVYTSIIDEAKELHDIEEFNKYTGIIFEIDNFPVPEIKTVDKLNKANYSKEDKLKALMILAPEAELYELQSLKYTKDFNLLFSEKLSLQWCIGSLKELIDRFNSNLEFIFKVSIKYSEWLNSNGIKNEKDAVLVESRLNELSKLKETVEISISEYSNCNKAAKETYESEVAEKNSTISELTIFSAKNAKLEEDLRLVEIQNLQLESDILELREKRQNIVLEIENSEKICESNILLDSKQIAEYQEYSKRIGMCENGNDIRRVLKQTQNLWYQMKLIHSEVEKLSEDILIEYIGPEKPLKNATNSSWQKEKPVFGVEVQFNNYSLKSRFKLKIWLIIIKYNDEIILSLTNSAASPQSELKVLFPYQDLKFSFENCFGKFTFENVSKLFKSVKKEYGVIENICKGLSSLK</sequence>
<proteinExistence type="predicted"/>
<feature type="compositionally biased region" description="Basic and acidic residues" evidence="2">
    <location>
        <begin position="1129"/>
        <end position="1154"/>
    </location>
</feature>
<feature type="signal peptide" evidence="3">
    <location>
        <begin position="1"/>
        <end position="18"/>
    </location>
</feature>
<dbReference type="GO" id="GO:0016755">
    <property type="term" value="F:aminoacyltransferase activity"/>
    <property type="evidence" value="ECO:0007669"/>
    <property type="project" value="InterPro"/>
</dbReference>
<evidence type="ECO:0000256" key="3">
    <source>
        <dbReference type="SAM" id="SignalP"/>
    </source>
</evidence>
<protein>
    <submittedName>
        <fullName evidence="4">Uncharacterized protein</fullName>
    </submittedName>
</protein>
<feature type="coiled-coil region" evidence="1">
    <location>
        <begin position="1527"/>
        <end position="1568"/>
    </location>
</feature>
<feature type="region of interest" description="Disordered" evidence="2">
    <location>
        <begin position="708"/>
        <end position="761"/>
    </location>
</feature>
<dbReference type="Gene3D" id="3.30.40.240">
    <property type="entry name" value="Transglutaminase elicitor, body domain"/>
    <property type="match status" value="1"/>
</dbReference>